<dbReference type="SUPFAM" id="SSF50494">
    <property type="entry name" value="Trypsin-like serine proteases"/>
    <property type="match status" value="1"/>
</dbReference>
<reference evidence="20" key="1">
    <citation type="submission" date="2015-09" db="EMBL/GenBank/DDBJ databases">
        <authorList>
            <person name="Rodrigo-Torres Lidia"/>
            <person name="Arahal R.David."/>
        </authorList>
    </citation>
    <scope>NUCLEOTIDE SEQUENCE [LARGE SCALE GENOMIC DNA]</scope>
    <source>
        <strain evidence="20">CECT 7735</strain>
    </source>
</reference>
<keyword evidence="7 17" id="KW-0732">Signal</keyword>
<dbReference type="SUPFAM" id="SSF50156">
    <property type="entry name" value="PDZ domain-like"/>
    <property type="match status" value="2"/>
</dbReference>
<keyword evidence="12" id="KW-0346">Stress response</keyword>
<evidence type="ECO:0000256" key="2">
    <source>
        <dbReference type="ARBA" id="ARBA00004418"/>
    </source>
</evidence>
<dbReference type="Gene3D" id="2.40.10.120">
    <property type="match status" value="1"/>
</dbReference>
<evidence type="ECO:0000256" key="16">
    <source>
        <dbReference type="SAM" id="MobiDB-lite"/>
    </source>
</evidence>
<dbReference type="NCBIfam" id="TIGR02037">
    <property type="entry name" value="degP_htrA_DO"/>
    <property type="match status" value="1"/>
</dbReference>
<accession>A0A0P1IPY5</accession>
<evidence type="ECO:0000313" key="19">
    <source>
        <dbReference type="EMBL" id="CUJ94592.1"/>
    </source>
</evidence>
<evidence type="ECO:0000256" key="13">
    <source>
        <dbReference type="ARBA" id="ARBA00032850"/>
    </source>
</evidence>
<feature type="region of interest" description="Disordered" evidence="16">
    <location>
        <begin position="65"/>
        <end position="97"/>
    </location>
</feature>
<evidence type="ECO:0000256" key="17">
    <source>
        <dbReference type="SAM" id="SignalP"/>
    </source>
</evidence>
<evidence type="ECO:0000256" key="1">
    <source>
        <dbReference type="ARBA" id="ARBA00001772"/>
    </source>
</evidence>
<dbReference type="InterPro" id="IPR009003">
    <property type="entry name" value="Peptidase_S1_PA"/>
</dbReference>
<dbReference type="InterPro" id="IPR001940">
    <property type="entry name" value="Peptidase_S1C"/>
</dbReference>
<evidence type="ECO:0000256" key="4">
    <source>
        <dbReference type="ARBA" id="ARBA00013035"/>
    </source>
</evidence>
<evidence type="ECO:0000256" key="12">
    <source>
        <dbReference type="ARBA" id="ARBA00023016"/>
    </source>
</evidence>
<keyword evidence="20" id="KW-1185">Reference proteome</keyword>
<evidence type="ECO:0000256" key="5">
    <source>
        <dbReference type="ARBA" id="ARBA00013958"/>
    </source>
</evidence>
<protein>
    <recommendedName>
        <fullName evidence="5">Probable periplasmic serine endoprotease DegP-like</fullName>
        <ecNumber evidence="4">3.4.21.107</ecNumber>
    </recommendedName>
    <alternativeName>
        <fullName evidence="13">Protease Do</fullName>
    </alternativeName>
</protein>
<dbReference type="Gene3D" id="2.30.42.10">
    <property type="match status" value="2"/>
</dbReference>
<comment type="subcellular location">
    <subcellularLocation>
        <location evidence="2">Periplasm</location>
    </subcellularLocation>
</comment>
<keyword evidence="8" id="KW-0677">Repeat</keyword>
<dbReference type="InterPro" id="IPR011782">
    <property type="entry name" value="Pept_S1C_Do"/>
</dbReference>
<dbReference type="EC" id="3.4.21.107" evidence="4"/>
<proteinExistence type="inferred from homology"/>
<evidence type="ECO:0000259" key="18">
    <source>
        <dbReference type="PROSITE" id="PS50106"/>
    </source>
</evidence>
<dbReference type="GeneID" id="83880809"/>
<feature type="domain" description="PDZ" evidence="18">
    <location>
        <begin position="371"/>
        <end position="476"/>
    </location>
</feature>
<name>A0A0P1IPY5_9RHOB</name>
<evidence type="ECO:0000256" key="14">
    <source>
        <dbReference type="PIRSR" id="PIRSR611782-1"/>
    </source>
</evidence>
<dbReference type="InterPro" id="IPR036034">
    <property type="entry name" value="PDZ_sf"/>
</dbReference>
<feature type="active site" description="Charge relay system" evidence="14">
    <location>
        <position position="219"/>
    </location>
</feature>
<dbReference type="SMART" id="SM00228">
    <property type="entry name" value="PDZ"/>
    <property type="match status" value="2"/>
</dbReference>
<evidence type="ECO:0000256" key="9">
    <source>
        <dbReference type="ARBA" id="ARBA00022764"/>
    </source>
</evidence>
<feature type="binding site" evidence="15">
    <location>
        <position position="115"/>
    </location>
    <ligand>
        <name>substrate</name>
    </ligand>
</feature>
<sequence length="476" mass="49109">MTETSTHQNWRRLSTLVGGTTLTGALLLSGAANADAALADLVEQVGPTVVTIIAENDAPAMMPTSKRHPNMPSQKFSQQFGFQGQGPQGAQRKPSTGLGSGFILEQDGLIVTNFHVIDDATEITVRLSDGTEFDAEIIGTDPQTDLALLSIDAGKDLPTVTLGDSDEIRVGEDVVAVGNPFGLGGTVTSGIVSAKNRSIGVGPYADFLQTDAAINKGNSGGPLFNMDGEVVGVNSAMFSPSGGSVGLGFAVTSNIVELITDDLRDDGQVDRGWLGVSIQNISPDLAVALGQETSNGVLVSEVVKDGPSDGSIKVGDVITAFDGNAVSQSRDLPKFVAAAQAGEVSKVSVIRNSESLVLDVTIGQHESARANVDDLTTKDGEATKFLGVSVAPLTPENRSALGVDETATGMVIMSVVSDSPAAKAGIQSGDVIVKLGDKDVQTLQSLKDALQNEKTDPALVLINRGGQSLFLAVEIA</sequence>
<organism evidence="19 20">
    <name type="scientific">Shimia thalassica</name>
    <dbReference type="NCBI Taxonomy" id="1715693"/>
    <lineage>
        <taxon>Bacteria</taxon>
        <taxon>Pseudomonadati</taxon>
        <taxon>Pseudomonadota</taxon>
        <taxon>Alphaproteobacteria</taxon>
        <taxon>Rhodobacterales</taxon>
        <taxon>Roseobacteraceae</taxon>
    </lineage>
</organism>
<dbReference type="AlphaFoldDB" id="A0A0P1IPY5"/>
<evidence type="ECO:0000256" key="11">
    <source>
        <dbReference type="ARBA" id="ARBA00022825"/>
    </source>
</evidence>
<dbReference type="PANTHER" id="PTHR22939:SF130">
    <property type="entry name" value="PERIPLASMIC SERINE ENDOPROTEASE DEGP-LIKE-RELATED"/>
    <property type="match status" value="1"/>
</dbReference>
<feature type="binding site" evidence="15">
    <location>
        <begin position="217"/>
        <end position="219"/>
    </location>
    <ligand>
        <name>substrate</name>
    </ligand>
</feature>
<feature type="active site" description="Charge relay system" evidence="14">
    <location>
        <position position="115"/>
    </location>
</feature>
<keyword evidence="6 19" id="KW-0645">Protease</keyword>
<evidence type="ECO:0000256" key="6">
    <source>
        <dbReference type="ARBA" id="ARBA00022670"/>
    </source>
</evidence>
<dbReference type="Proteomes" id="UP000051870">
    <property type="component" value="Unassembled WGS sequence"/>
</dbReference>
<keyword evidence="9" id="KW-0574">Periplasm</keyword>
<comment type="similarity">
    <text evidence="3">Belongs to the peptidase S1C family.</text>
</comment>
<evidence type="ECO:0000256" key="8">
    <source>
        <dbReference type="ARBA" id="ARBA00022737"/>
    </source>
</evidence>
<evidence type="ECO:0000256" key="10">
    <source>
        <dbReference type="ARBA" id="ARBA00022801"/>
    </source>
</evidence>
<feature type="binding site" evidence="15">
    <location>
        <position position="145"/>
    </location>
    <ligand>
        <name>substrate</name>
    </ligand>
</feature>
<dbReference type="PRINTS" id="PR00834">
    <property type="entry name" value="PROTEASES2C"/>
</dbReference>
<dbReference type="GO" id="GO:0004252">
    <property type="term" value="F:serine-type endopeptidase activity"/>
    <property type="evidence" value="ECO:0007669"/>
    <property type="project" value="InterPro"/>
</dbReference>
<dbReference type="PANTHER" id="PTHR22939">
    <property type="entry name" value="SERINE PROTEASE FAMILY S1C HTRA-RELATED"/>
    <property type="match status" value="1"/>
</dbReference>
<evidence type="ECO:0000313" key="20">
    <source>
        <dbReference type="Proteomes" id="UP000051870"/>
    </source>
</evidence>
<gene>
    <name evidence="19" type="primary">mucD</name>
    <name evidence="19" type="ORF">PH7735_01765</name>
</gene>
<dbReference type="PROSITE" id="PS50106">
    <property type="entry name" value="PDZ"/>
    <property type="match status" value="2"/>
</dbReference>
<feature type="active site" description="Charge relay system" evidence="14">
    <location>
        <position position="145"/>
    </location>
</feature>
<keyword evidence="10 19" id="KW-0378">Hydrolase</keyword>
<evidence type="ECO:0000256" key="3">
    <source>
        <dbReference type="ARBA" id="ARBA00010541"/>
    </source>
</evidence>
<feature type="domain" description="PDZ" evidence="18">
    <location>
        <begin position="258"/>
        <end position="327"/>
    </location>
</feature>
<feature type="signal peptide" evidence="17">
    <location>
        <begin position="1"/>
        <end position="34"/>
    </location>
</feature>
<comment type="catalytic activity">
    <reaction evidence="1">
        <text>Acts on substrates that are at least partially unfolded. The cleavage site P1 residue is normally between a pair of hydrophobic residues, such as Val-|-Val.</text>
        <dbReference type="EC" id="3.4.21.107"/>
    </reaction>
</comment>
<evidence type="ECO:0000256" key="15">
    <source>
        <dbReference type="PIRSR" id="PIRSR611782-2"/>
    </source>
</evidence>
<dbReference type="InterPro" id="IPR001478">
    <property type="entry name" value="PDZ"/>
</dbReference>
<keyword evidence="11" id="KW-0720">Serine protease</keyword>
<feature type="binding site" evidence="15">
    <location>
        <position position="55"/>
    </location>
    <ligand>
        <name>substrate</name>
    </ligand>
</feature>
<dbReference type="EMBL" id="CYTW01000001">
    <property type="protein sequence ID" value="CUJ94592.1"/>
    <property type="molecule type" value="Genomic_DNA"/>
</dbReference>
<evidence type="ECO:0000256" key="7">
    <source>
        <dbReference type="ARBA" id="ARBA00022729"/>
    </source>
</evidence>
<dbReference type="STRING" id="1715693.PH7735_01765"/>
<dbReference type="RefSeq" id="WP_058310856.1">
    <property type="nucleotide sequence ID" value="NZ_CYTW01000001.1"/>
</dbReference>
<dbReference type="GO" id="GO:0006508">
    <property type="term" value="P:proteolysis"/>
    <property type="evidence" value="ECO:0007669"/>
    <property type="project" value="UniProtKB-KW"/>
</dbReference>
<dbReference type="Pfam" id="PF13180">
    <property type="entry name" value="PDZ_2"/>
    <property type="match status" value="2"/>
</dbReference>
<feature type="chain" id="PRO_5039396006" description="Probable periplasmic serine endoprotease DegP-like" evidence="17">
    <location>
        <begin position="35"/>
        <end position="476"/>
    </location>
</feature>
<dbReference type="Pfam" id="PF13365">
    <property type="entry name" value="Trypsin_2"/>
    <property type="match status" value="1"/>
</dbReference>